<proteinExistence type="inferred from homology"/>
<feature type="transmembrane region" description="Helical" evidence="1">
    <location>
        <begin position="73"/>
        <end position="92"/>
    </location>
</feature>
<evidence type="ECO:0000313" key="3">
    <source>
        <dbReference type="Proteomes" id="UP000007819"/>
    </source>
</evidence>
<protein>
    <recommendedName>
        <fullName evidence="1">Receptor expression-enhancing protein</fullName>
    </recommendedName>
</protein>
<dbReference type="Pfam" id="PF03134">
    <property type="entry name" value="TB2_DP1_HVA22"/>
    <property type="match status" value="1"/>
</dbReference>
<dbReference type="RefSeq" id="XP_003242491.1">
    <property type="nucleotide sequence ID" value="XM_003242443.3"/>
</dbReference>
<dbReference type="PANTHER" id="PTHR12300:SF117">
    <property type="entry name" value="LP05237P-RELATED"/>
    <property type="match status" value="1"/>
</dbReference>
<dbReference type="GeneID" id="100574268"/>
<keyword evidence="3" id="KW-1185">Reference proteome</keyword>
<reference evidence="3" key="1">
    <citation type="submission" date="2010-06" db="EMBL/GenBank/DDBJ databases">
        <authorList>
            <person name="Jiang H."/>
            <person name="Abraham K."/>
            <person name="Ali S."/>
            <person name="Alsbrooks S.L."/>
            <person name="Anim B.N."/>
            <person name="Anosike U.S."/>
            <person name="Attaway T."/>
            <person name="Bandaranaike D.P."/>
            <person name="Battles P.K."/>
            <person name="Bell S.N."/>
            <person name="Bell A.V."/>
            <person name="Beltran B."/>
            <person name="Bickham C."/>
            <person name="Bustamante Y."/>
            <person name="Caleb T."/>
            <person name="Canada A."/>
            <person name="Cardenas V."/>
            <person name="Carter K."/>
            <person name="Chacko J."/>
            <person name="Chandrabose M.N."/>
            <person name="Chavez D."/>
            <person name="Chavez A."/>
            <person name="Chen L."/>
            <person name="Chu H.-S."/>
            <person name="Claassen K.J."/>
            <person name="Cockrell R."/>
            <person name="Collins M."/>
            <person name="Cooper J.A."/>
            <person name="Cree A."/>
            <person name="Curry S.M."/>
            <person name="Da Y."/>
            <person name="Dao M.D."/>
            <person name="Das B."/>
            <person name="Davila M.-L."/>
            <person name="Davy-Carroll L."/>
            <person name="Denson S."/>
            <person name="Dinh H."/>
            <person name="Ebong V.E."/>
            <person name="Edwards J.R."/>
            <person name="Egan A."/>
            <person name="El-Daye J."/>
            <person name="Escobedo L."/>
            <person name="Fernandez S."/>
            <person name="Fernando P.R."/>
            <person name="Flagg N."/>
            <person name="Forbes L.D."/>
            <person name="Fowler R.G."/>
            <person name="Fu Q."/>
            <person name="Gabisi R.A."/>
            <person name="Ganer J."/>
            <person name="Garbino Pronczuk A."/>
            <person name="Garcia R.M."/>
            <person name="Garner T."/>
            <person name="Garrett T.E."/>
            <person name="Gonzalez D.A."/>
            <person name="Hamid H."/>
            <person name="Hawkins E.S."/>
            <person name="Hirani K."/>
            <person name="Hogues M.E."/>
            <person name="Hollins B."/>
            <person name="Hsiao C.-H."/>
            <person name="Jabil R."/>
            <person name="James M.L."/>
            <person name="Jhangiani S.N."/>
            <person name="Johnson B."/>
            <person name="Johnson Q."/>
            <person name="Joshi V."/>
            <person name="Kalu J.B."/>
            <person name="Kam C."/>
            <person name="Kashfia A."/>
            <person name="Keebler J."/>
            <person name="Kisamo H."/>
            <person name="Kovar C.L."/>
            <person name="Lago L.A."/>
            <person name="Lai C.-Y."/>
            <person name="Laidlaw J."/>
            <person name="Lara F."/>
            <person name="Le T.-K."/>
            <person name="Lee S.L."/>
            <person name="Legall F.H."/>
            <person name="Lemon S.J."/>
            <person name="Lewis L.R."/>
            <person name="Li B."/>
            <person name="Liu Y."/>
            <person name="Liu Y.-S."/>
            <person name="Lopez J."/>
            <person name="Lozado R.J."/>
            <person name="Lu J."/>
            <person name="Madu R.C."/>
            <person name="Maheshwari M."/>
            <person name="Maheshwari R."/>
            <person name="Malloy K."/>
            <person name="Martinez E."/>
            <person name="Mathew T."/>
            <person name="Mercado I.C."/>
            <person name="Mercado C."/>
            <person name="Meyer B."/>
            <person name="Montgomery K."/>
            <person name="Morgan M.B."/>
            <person name="Munidasa M."/>
            <person name="Nazareth L.V."/>
            <person name="Nelson J."/>
            <person name="Ng B.M."/>
            <person name="Nguyen N.B."/>
            <person name="Nguyen P.Q."/>
            <person name="Nguyen T."/>
            <person name="Obregon M."/>
            <person name="Okwuonu G.O."/>
            <person name="Onwere C.G."/>
            <person name="Orozco G."/>
            <person name="Parra A."/>
            <person name="Patel S."/>
            <person name="Patil S."/>
            <person name="Perez A."/>
            <person name="Perez Y."/>
            <person name="Pham C."/>
            <person name="Primus E.L."/>
            <person name="Pu L.-L."/>
            <person name="Puazo M."/>
            <person name="Qin X."/>
            <person name="Quiroz J.B."/>
            <person name="Reese J."/>
            <person name="Richards S."/>
            <person name="Rives C.M."/>
            <person name="Robberts R."/>
            <person name="Ruiz S.J."/>
            <person name="Ruiz M.J."/>
            <person name="Santibanez J."/>
            <person name="Schneider B.W."/>
            <person name="Sisson I."/>
            <person name="Smith M."/>
            <person name="Sodergren E."/>
            <person name="Song X.-Z."/>
            <person name="Song B.B."/>
            <person name="Summersgill H."/>
            <person name="Thelus R."/>
            <person name="Thornton R.D."/>
            <person name="Trejos Z.Y."/>
            <person name="Usmani K."/>
            <person name="Vattathil S."/>
            <person name="Villasana D."/>
            <person name="Walker D.L."/>
            <person name="Wang S."/>
            <person name="Wang K."/>
            <person name="White C.S."/>
            <person name="Williams A.C."/>
            <person name="Williamson J."/>
            <person name="Wilson K."/>
            <person name="Woghiren I.O."/>
            <person name="Woodworth J.R."/>
            <person name="Worley K.C."/>
            <person name="Wright R.A."/>
            <person name="Wu W."/>
            <person name="Young L."/>
            <person name="Zhang L."/>
            <person name="Zhang J."/>
            <person name="Zhu Y."/>
            <person name="Muzny D.M."/>
            <person name="Weinstock G."/>
            <person name="Gibbs R.A."/>
        </authorList>
    </citation>
    <scope>NUCLEOTIDE SEQUENCE [LARGE SCALE GENOMIC DNA]</scope>
    <source>
        <strain evidence="3">LSR1</strain>
    </source>
</reference>
<dbReference type="PANTHER" id="PTHR12300">
    <property type="entry name" value="HVA22-LIKE PROTEINS"/>
    <property type="match status" value="1"/>
</dbReference>
<dbReference type="InterPro" id="IPR004345">
    <property type="entry name" value="TB2_DP1_HVA22"/>
</dbReference>
<comment type="caution">
    <text evidence="1">Lacks conserved residue(s) required for the propagation of feature annotation.</text>
</comment>
<dbReference type="EnsemblMetazoa" id="XM_003242443.4">
    <property type="protein sequence ID" value="XP_003242491.1"/>
    <property type="gene ID" value="LOC100574268"/>
</dbReference>
<keyword evidence="1" id="KW-0812">Transmembrane</keyword>
<dbReference type="Proteomes" id="UP000007819">
    <property type="component" value="Chromosome A1"/>
</dbReference>
<feature type="transmembrane region" description="Helical" evidence="1">
    <location>
        <begin position="6"/>
        <end position="22"/>
    </location>
</feature>
<name>A0A8R1W5D2_ACYPI</name>
<feature type="transmembrane region" description="Helical" evidence="1">
    <location>
        <begin position="34"/>
        <end position="53"/>
    </location>
</feature>
<reference evidence="2" key="2">
    <citation type="submission" date="2022-06" db="UniProtKB">
        <authorList>
            <consortium name="EnsemblMetazoa"/>
        </authorList>
    </citation>
    <scope>IDENTIFICATION</scope>
</reference>
<accession>A0A8R1W5D2</accession>
<organism evidence="2 3">
    <name type="scientific">Acyrthosiphon pisum</name>
    <name type="common">Pea aphid</name>
    <dbReference type="NCBI Taxonomy" id="7029"/>
    <lineage>
        <taxon>Eukaryota</taxon>
        <taxon>Metazoa</taxon>
        <taxon>Ecdysozoa</taxon>
        <taxon>Arthropoda</taxon>
        <taxon>Hexapoda</taxon>
        <taxon>Insecta</taxon>
        <taxon>Pterygota</taxon>
        <taxon>Neoptera</taxon>
        <taxon>Paraneoptera</taxon>
        <taxon>Hemiptera</taxon>
        <taxon>Sternorrhyncha</taxon>
        <taxon>Aphidomorpha</taxon>
        <taxon>Aphidoidea</taxon>
        <taxon>Aphididae</taxon>
        <taxon>Macrosiphini</taxon>
        <taxon>Acyrthosiphon</taxon>
    </lineage>
</organism>
<feature type="transmembrane region" description="Helical" evidence="1">
    <location>
        <begin position="99"/>
        <end position="120"/>
    </location>
</feature>
<dbReference type="OrthoDB" id="10009287at2759"/>
<keyword evidence="1" id="KW-1133">Transmembrane helix</keyword>
<comment type="subcellular location">
    <subcellularLocation>
        <location evidence="1">Membrane</location>
        <topology evidence="1">Multi-pass membrane protein</topology>
    </subcellularLocation>
</comment>
<sequence length="131" mass="15799">MIEFGRLMIVTFKIVIAVYMVYKTISSEDREERLILMDYWCTIGFFALIEYISDKLFDWLPFYQEIKLGVSLWLYYTFGIHLLFTKIVKPIFQLCGSMLARFMAITDIMFMNFGNIFWSFTNRTIQMDDYF</sequence>
<dbReference type="GO" id="GO:0016020">
    <property type="term" value="C:membrane"/>
    <property type="evidence" value="ECO:0007669"/>
    <property type="project" value="UniProtKB-SubCell"/>
</dbReference>
<keyword evidence="1" id="KW-0472">Membrane</keyword>
<comment type="similarity">
    <text evidence="1">Belongs to the DP1 family.</text>
</comment>
<dbReference type="KEGG" id="api:100574268"/>
<evidence type="ECO:0000256" key="1">
    <source>
        <dbReference type="RuleBase" id="RU362006"/>
    </source>
</evidence>
<evidence type="ECO:0000313" key="2">
    <source>
        <dbReference type="EnsemblMetazoa" id="XP_003242491.1"/>
    </source>
</evidence>
<dbReference type="AlphaFoldDB" id="A0A8R1W5D2"/>